<dbReference type="PANTHER" id="PTHR42743:SF11">
    <property type="entry name" value="AMINODEOXYCHORISMATE LYASE"/>
    <property type="match status" value="1"/>
</dbReference>
<evidence type="ECO:0000256" key="2">
    <source>
        <dbReference type="ARBA" id="ARBA00003109"/>
    </source>
</evidence>
<dbReference type="NCBIfam" id="NF005209">
    <property type="entry name" value="PRK06680.1"/>
    <property type="match status" value="1"/>
</dbReference>
<dbReference type="Gene3D" id="3.20.10.10">
    <property type="entry name" value="D-amino Acid Aminotransferase, subunit A, domain 2"/>
    <property type="match status" value="1"/>
</dbReference>
<dbReference type="GO" id="GO:0005829">
    <property type="term" value="C:cytosol"/>
    <property type="evidence" value="ECO:0007669"/>
    <property type="project" value="TreeGrafter"/>
</dbReference>
<dbReference type="InterPro" id="IPR050571">
    <property type="entry name" value="Class-IV_PLP-Dep_Aminotrnsfr"/>
</dbReference>
<dbReference type="GO" id="GO:0009082">
    <property type="term" value="P:branched-chain amino acid biosynthetic process"/>
    <property type="evidence" value="ECO:0007669"/>
    <property type="project" value="UniProtKB-KW"/>
</dbReference>
<comment type="pathway">
    <text evidence="5">Amino-acid biosynthesis; L-leucine biosynthesis; L-leucine from 3-methyl-2-oxobutanoate: step 4/4.</text>
</comment>
<comment type="cofactor">
    <cofactor evidence="1 15">
        <name>pyridoxal 5'-phosphate</name>
        <dbReference type="ChEBI" id="CHEBI:597326"/>
    </cofactor>
</comment>
<dbReference type="Gene3D" id="3.30.470.10">
    <property type="match status" value="1"/>
</dbReference>
<evidence type="ECO:0000256" key="5">
    <source>
        <dbReference type="ARBA" id="ARBA00005072"/>
    </source>
</evidence>
<evidence type="ECO:0000256" key="10">
    <source>
        <dbReference type="ARBA" id="ARBA00023304"/>
    </source>
</evidence>
<evidence type="ECO:0000256" key="7">
    <source>
        <dbReference type="ARBA" id="ARBA00013053"/>
    </source>
</evidence>
<dbReference type="STRING" id="313368.SAMN04488012_102485"/>
<proteinExistence type="inferred from homology"/>
<evidence type="ECO:0000256" key="11">
    <source>
        <dbReference type="ARBA" id="ARBA00048212"/>
    </source>
</evidence>
<evidence type="ECO:0000256" key="4">
    <source>
        <dbReference type="ARBA" id="ARBA00004931"/>
    </source>
</evidence>
<dbReference type="Proteomes" id="UP000184040">
    <property type="component" value="Unassembled WGS sequence"/>
</dbReference>
<comment type="similarity">
    <text evidence="6 14">Belongs to the class-IV pyridoxal-phosphate-dependent aminotransferase family.</text>
</comment>
<keyword evidence="10" id="KW-0028">Amino-acid biosynthesis</keyword>
<evidence type="ECO:0000256" key="9">
    <source>
        <dbReference type="ARBA" id="ARBA00022898"/>
    </source>
</evidence>
<comment type="catalytic activity">
    <reaction evidence="12">
        <text>L-isoleucine + 2-oxoglutarate = (S)-3-methyl-2-oxopentanoate + L-glutamate</text>
        <dbReference type="Rhea" id="RHEA:24801"/>
        <dbReference type="ChEBI" id="CHEBI:16810"/>
        <dbReference type="ChEBI" id="CHEBI:29985"/>
        <dbReference type="ChEBI" id="CHEBI:35146"/>
        <dbReference type="ChEBI" id="CHEBI:58045"/>
        <dbReference type="EC" id="2.6.1.42"/>
    </reaction>
</comment>
<keyword evidence="10" id="KW-0100">Branched-chain amino acid biosynthesis</keyword>
<keyword evidence="17" id="KW-1185">Reference proteome</keyword>
<dbReference type="InterPro" id="IPR043132">
    <property type="entry name" value="BCAT-like_C"/>
</dbReference>
<comment type="pathway">
    <text evidence="3">Amino-acid biosynthesis; L-isoleucine biosynthesis; L-isoleucine from 2-oxobutanoate: step 4/4.</text>
</comment>
<dbReference type="Pfam" id="PF01063">
    <property type="entry name" value="Aminotran_4"/>
    <property type="match status" value="1"/>
</dbReference>
<evidence type="ECO:0000256" key="12">
    <source>
        <dbReference type="ARBA" id="ARBA00048798"/>
    </source>
</evidence>
<dbReference type="EC" id="2.6.1.42" evidence="7"/>
<evidence type="ECO:0000256" key="1">
    <source>
        <dbReference type="ARBA" id="ARBA00001933"/>
    </source>
</evidence>
<dbReference type="InterPro" id="IPR036038">
    <property type="entry name" value="Aminotransferase-like"/>
</dbReference>
<evidence type="ECO:0000313" key="16">
    <source>
        <dbReference type="EMBL" id="SHI75581.1"/>
    </source>
</evidence>
<dbReference type="InterPro" id="IPR001544">
    <property type="entry name" value="Aminotrans_IV"/>
</dbReference>
<dbReference type="SUPFAM" id="SSF56752">
    <property type="entry name" value="D-aminoacid aminotransferase-like PLP-dependent enzymes"/>
    <property type="match status" value="1"/>
</dbReference>
<comment type="catalytic activity">
    <reaction evidence="11">
        <text>L-valine + 2-oxoglutarate = 3-methyl-2-oxobutanoate + L-glutamate</text>
        <dbReference type="Rhea" id="RHEA:24813"/>
        <dbReference type="ChEBI" id="CHEBI:11851"/>
        <dbReference type="ChEBI" id="CHEBI:16810"/>
        <dbReference type="ChEBI" id="CHEBI:29985"/>
        <dbReference type="ChEBI" id="CHEBI:57762"/>
        <dbReference type="EC" id="2.6.1.42"/>
    </reaction>
</comment>
<dbReference type="FunFam" id="3.20.10.10:FF:000002">
    <property type="entry name" value="D-alanine aminotransferase"/>
    <property type="match status" value="1"/>
</dbReference>
<dbReference type="RefSeq" id="WP_073127448.1">
    <property type="nucleotide sequence ID" value="NZ_FQZA01000002.1"/>
</dbReference>
<comment type="pathway">
    <text evidence="4">Amino-acid biosynthesis; L-valine biosynthesis; L-valine from pyruvate: step 4/4.</text>
</comment>
<dbReference type="EMBL" id="FQZA01000002">
    <property type="protein sequence ID" value="SHI75581.1"/>
    <property type="molecule type" value="Genomic_DNA"/>
</dbReference>
<comment type="catalytic activity">
    <reaction evidence="13">
        <text>L-leucine + 2-oxoglutarate = 4-methyl-2-oxopentanoate + L-glutamate</text>
        <dbReference type="Rhea" id="RHEA:18321"/>
        <dbReference type="ChEBI" id="CHEBI:16810"/>
        <dbReference type="ChEBI" id="CHEBI:17865"/>
        <dbReference type="ChEBI" id="CHEBI:29985"/>
        <dbReference type="ChEBI" id="CHEBI:57427"/>
        <dbReference type="EC" id="2.6.1.42"/>
    </reaction>
</comment>
<dbReference type="InterPro" id="IPR018300">
    <property type="entry name" value="Aminotrans_IV_CS"/>
</dbReference>
<gene>
    <name evidence="16" type="ORF">SAMN04488012_102485</name>
</gene>
<sequence length="285" mass="31054">MSRTVYVNGEFVPEADAKVSVFDRGFLFADGVYEVTSVLGGKILDFAGHAARLERSLAELDMPMPMGADELLDIHRKLVADNGLDDGLIYLQITRGAADRDFAYPDAQTPQTVVLFTQEKPGLADAPMAKQGMKIISIPDERWGRRDIKTVQLLYPSMGKMMAKAAGAHDAWMVEDGHVTEGTSNNAYIVKDGTIITRHLGNEILHGITRAAVLRFAREAQMRVEERSFTLEEAAAADEAFITSASTFVMPVVELDGAPIGDGTPGPVAARLREIYLDESRKAAV</sequence>
<reference evidence="16 17" key="1">
    <citation type="submission" date="2016-11" db="EMBL/GenBank/DDBJ databases">
        <authorList>
            <person name="Jaros S."/>
            <person name="Januszkiewicz K."/>
            <person name="Wedrychowicz H."/>
        </authorList>
    </citation>
    <scope>NUCLEOTIDE SEQUENCE [LARGE SCALE GENOMIC DNA]</scope>
    <source>
        <strain evidence="16 17">DSM 26892</strain>
    </source>
</reference>
<evidence type="ECO:0000256" key="13">
    <source>
        <dbReference type="ARBA" id="ARBA00049229"/>
    </source>
</evidence>
<dbReference type="CDD" id="cd01558">
    <property type="entry name" value="D-AAT_like"/>
    <property type="match status" value="1"/>
</dbReference>
<evidence type="ECO:0000256" key="8">
    <source>
        <dbReference type="ARBA" id="ARBA00014472"/>
    </source>
</evidence>
<dbReference type="GO" id="GO:0004084">
    <property type="term" value="F:branched-chain-amino-acid transaminase activity"/>
    <property type="evidence" value="ECO:0007669"/>
    <property type="project" value="UniProtKB-EC"/>
</dbReference>
<dbReference type="GO" id="GO:0008652">
    <property type="term" value="P:amino acid biosynthetic process"/>
    <property type="evidence" value="ECO:0007669"/>
    <property type="project" value="UniProtKB-ARBA"/>
</dbReference>
<organism evidence="16 17">
    <name type="scientific">Palleronia salina</name>
    <dbReference type="NCBI Taxonomy" id="313368"/>
    <lineage>
        <taxon>Bacteria</taxon>
        <taxon>Pseudomonadati</taxon>
        <taxon>Pseudomonadota</taxon>
        <taxon>Alphaproteobacteria</taxon>
        <taxon>Rhodobacterales</taxon>
        <taxon>Roseobacteraceae</taxon>
        <taxon>Palleronia</taxon>
    </lineage>
</organism>
<evidence type="ECO:0000313" key="17">
    <source>
        <dbReference type="Proteomes" id="UP000184040"/>
    </source>
</evidence>
<evidence type="ECO:0000256" key="6">
    <source>
        <dbReference type="ARBA" id="ARBA00009320"/>
    </source>
</evidence>
<evidence type="ECO:0000256" key="15">
    <source>
        <dbReference type="RuleBase" id="RU004516"/>
    </source>
</evidence>
<dbReference type="InterPro" id="IPR043131">
    <property type="entry name" value="BCAT-like_N"/>
</dbReference>
<accession>A0A1M6DQU8</accession>
<name>A0A1M6DQU8_9RHOB</name>
<evidence type="ECO:0000256" key="14">
    <source>
        <dbReference type="RuleBase" id="RU004106"/>
    </source>
</evidence>
<protein>
    <recommendedName>
        <fullName evidence="8">Probable branched-chain-amino-acid aminotransferase</fullName>
        <ecNumber evidence="7">2.6.1.42</ecNumber>
    </recommendedName>
</protein>
<comment type="function">
    <text evidence="2">Acts on leucine, isoleucine and valine.</text>
</comment>
<dbReference type="PROSITE" id="PS00770">
    <property type="entry name" value="AA_TRANSFER_CLASS_4"/>
    <property type="match status" value="1"/>
</dbReference>
<keyword evidence="9 15" id="KW-0663">Pyridoxal phosphate</keyword>
<evidence type="ECO:0000256" key="3">
    <source>
        <dbReference type="ARBA" id="ARBA00004824"/>
    </source>
</evidence>
<dbReference type="AlphaFoldDB" id="A0A1M6DQU8"/>
<dbReference type="PANTHER" id="PTHR42743">
    <property type="entry name" value="AMINO-ACID AMINOTRANSFERASE"/>
    <property type="match status" value="1"/>
</dbReference>